<keyword evidence="10" id="KW-0448">Lipopolysaccharide biosynthesis</keyword>
<evidence type="ECO:0000256" key="11">
    <source>
        <dbReference type="ARBA" id="ARBA00031051"/>
    </source>
</evidence>
<name>A0ABV9SUU3_9BACT</name>
<evidence type="ECO:0000256" key="6">
    <source>
        <dbReference type="ARBA" id="ARBA00020092"/>
    </source>
</evidence>
<dbReference type="NCBIfam" id="TIGR01670">
    <property type="entry name" value="KdsC-phosphatas"/>
    <property type="match status" value="1"/>
</dbReference>
<dbReference type="InterPro" id="IPR050793">
    <property type="entry name" value="CMP-NeuNAc_synthase"/>
</dbReference>
<dbReference type="EMBL" id="JBHSJJ010000001">
    <property type="protein sequence ID" value="MFC4870065.1"/>
    <property type="molecule type" value="Genomic_DNA"/>
</dbReference>
<reference evidence="13" key="1">
    <citation type="journal article" date="2019" name="Int. J. Syst. Evol. Microbiol.">
        <title>The Global Catalogue of Microorganisms (GCM) 10K type strain sequencing project: providing services to taxonomists for standard genome sequencing and annotation.</title>
        <authorList>
            <consortium name="The Broad Institute Genomics Platform"/>
            <consortium name="The Broad Institute Genome Sequencing Center for Infectious Disease"/>
            <person name="Wu L."/>
            <person name="Ma J."/>
        </authorList>
    </citation>
    <scope>NUCLEOTIDE SEQUENCE [LARGE SCALE GENOMIC DNA]</scope>
    <source>
        <strain evidence="13">CGMCC 4.7466</strain>
    </source>
</reference>
<evidence type="ECO:0000256" key="2">
    <source>
        <dbReference type="ARBA" id="ARBA00001946"/>
    </source>
</evidence>
<dbReference type="Pfam" id="PF00702">
    <property type="entry name" value="Hydrolase"/>
    <property type="match status" value="1"/>
</dbReference>
<evidence type="ECO:0000256" key="10">
    <source>
        <dbReference type="ARBA" id="ARBA00022985"/>
    </source>
</evidence>
<keyword evidence="13" id="KW-1185">Reference proteome</keyword>
<evidence type="ECO:0000256" key="9">
    <source>
        <dbReference type="ARBA" id="ARBA00022842"/>
    </source>
</evidence>
<comment type="similarity">
    <text evidence="3">Belongs to the KdsC family.</text>
</comment>
<keyword evidence="8" id="KW-0378">Hydrolase</keyword>
<sequence>MTEYLKAIDHEIVRKAQRIKILVSDLDGVMTDGGIIMDDRGVEYKRFQVKDGQIVAYLKQHGIRVGIISGRNVPVAAKRCEQMGVDFHHHGVRDKLAMVRELVKAYGYGFEQCAYIGDDLIDIALLAKVGLSAAPADAMPYVRERVDFITSKKGGEGAFREVADLILLAQGKMESVIRSCIQ</sequence>
<dbReference type="EC" id="3.1.3.45" evidence="5"/>
<gene>
    <name evidence="12" type="ORF">ACFPFU_00085</name>
</gene>
<dbReference type="InterPro" id="IPR010023">
    <property type="entry name" value="KdsC_fam"/>
</dbReference>
<comment type="cofactor">
    <cofactor evidence="2">
        <name>Mg(2+)</name>
        <dbReference type="ChEBI" id="CHEBI:18420"/>
    </cofactor>
</comment>
<dbReference type="PANTHER" id="PTHR21485">
    <property type="entry name" value="HAD SUPERFAMILY MEMBERS CMAS AND KDSC"/>
    <property type="match status" value="1"/>
</dbReference>
<dbReference type="PIRSF" id="PIRSF006118">
    <property type="entry name" value="KDO8-P_Ptase"/>
    <property type="match status" value="1"/>
</dbReference>
<evidence type="ECO:0000256" key="5">
    <source>
        <dbReference type="ARBA" id="ARBA00013066"/>
    </source>
</evidence>
<evidence type="ECO:0000256" key="3">
    <source>
        <dbReference type="ARBA" id="ARBA00005893"/>
    </source>
</evidence>
<dbReference type="Proteomes" id="UP001595818">
    <property type="component" value="Unassembled WGS sequence"/>
</dbReference>
<keyword evidence="7" id="KW-0479">Metal-binding</keyword>
<dbReference type="SFLD" id="SFLDG01136">
    <property type="entry name" value="C1.6:_Phosphoserine_Phosphatas"/>
    <property type="match status" value="1"/>
</dbReference>
<comment type="catalytic activity">
    <reaction evidence="1">
        <text>3-deoxy-alpha-D-manno-2-octulosonate-8-phosphate + H2O = 3-deoxy-alpha-D-manno-oct-2-ulosonate + phosphate</text>
        <dbReference type="Rhea" id="RHEA:11500"/>
        <dbReference type="ChEBI" id="CHEBI:15377"/>
        <dbReference type="ChEBI" id="CHEBI:43474"/>
        <dbReference type="ChEBI" id="CHEBI:85985"/>
        <dbReference type="ChEBI" id="CHEBI:85986"/>
        <dbReference type="EC" id="3.1.3.45"/>
    </reaction>
</comment>
<proteinExistence type="inferred from homology"/>
<dbReference type="InterPro" id="IPR023214">
    <property type="entry name" value="HAD_sf"/>
</dbReference>
<organism evidence="12 13">
    <name type="scientific">Negadavirga shengliensis</name>
    <dbReference type="NCBI Taxonomy" id="1389218"/>
    <lineage>
        <taxon>Bacteria</taxon>
        <taxon>Pseudomonadati</taxon>
        <taxon>Bacteroidota</taxon>
        <taxon>Cytophagia</taxon>
        <taxon>Cytophagales</taxon>
        <taxon>Cyclobacteriaceae</taxon>
        <taxon>Negadavirga</taxon>
    </lineage>
</organism>
<keyword evidence="9" id="KW-0460">Magnesium</keyword>
<dbReference type="RefSeq" id="WP_377060284.1">
    <property type="nucleotide sequence ID" value="NZ_JBHSJJ010000001.1"/>
</dbReference>
<dbReference type="SFLD" id="SFLDS00003">
    <property type="entry name" value="Haloacid_Dehalogenase"/>
    <property type="match status" value="1"/>
</dbReference>
<accession>A0ABV9SUU3</accession>
<comment type="subunit">
    <text evidence="4">Homotetramer.</text>
</comment>
<dbReference type="Gene3D" id="3.40.50.1000">
    <property type="entry name" value="HAD superfamily/HAD-like"/>
    <property type="match status" value="1"/>
</dbReference>
<dbReference type="CDD" id="cd01630">
    <property type="entry name" value="HAD_KDO-like"/>
    <property type="match status" value="1"/>
</dbReference>
<evidence type="ECO:0000313" key="12">
    <source>
        <dbReference type="EMBL" id="MFC4870065.1"/>
    </source>
</evidence>
<dbReference type="SUPFAM" id="SSF56784">
    <property type="entry name" value="HAD-like"/>
    <property type="match status" value="1"/>
</dbReference>
<dbReference type="InterPro" id="IPR036412">
    <property type="entry name" value="HAD-like_sf"/>
</dbReference>
<evidence type="ECO:0000256" key="8">
    <source>
        <dbReference type="ARBA" id="ARBA00022801"/>
    </source>
</evidence>
<evidence type="ECO:0000313" key="13">
    <source>
        <dbReference type="Proteomes" id="UP001595818"/>
    </source>
</evidence>
<protein>
    <recommendedName>
        <fullName evidence="6">3-deoxy-D-manno-octulosonate 8-phosphate phosphatase KdsC</fullName>
        <ecNumber evidence="5">3.1.3.45</ecNumber>
    </recommendedName>
    <alternativeName>
        <fullName evidence="11">KDO 8-P phosphatase</fullName>
    </alternativeName>
</protein>
<comment type="caution">
    <text evidence="12">The sequence shown here is derived from an EMBL/GenBank/DDBJ whole genome shotgun (WGS) entry which is preliminary data.</text>
</comment>
<evidence type="ECO:0000256" key="4">
    <source>
        <dbReference type="ARBA" id="ARBA00011881"/>
    </source>
</evidence>
<dbReference type="PANTHER" id="PTHR21485:SF6">
    <property type="entry name" value="N-ACYLNEURAMINATE CYTIDYLYLTRANSFERASE-RELATED"/>
    <property type="match status" value="1"/>
</dbReference>
<dbReference type="SFLD" id="SFLDG01138">
    <property type="entry name" value="C1.6.2:_Deoxy-d-mannose-octulo"/>
    <property type="match status" value="1"/>
</dbReference>
<evidence type="ECO:0000256" key="1">
    <source>
        <dbReference type="ARBA" id="ARBA00000898"/>
    </source>
</evidence>
<evidence type="ECO:0000256" key="7">
    <source>
        <dbReference type="ARBA" id="ARBA00022723"/>
    </source>
</evidence>